<dbReference type="PANTHER" id="PTHR34299:SF1">
    <property type="entry name" value="DIACYLGLYCEROL KINASE"/>
    <property type="match status" value="1"/>
</dbReference>
<keyword evidence="7 17" id="KW-0547">Nucleotide-binding</keyword>
<dbReference type="CDD" id="cd14265">
    <property type="entry name" value="UDPK_IM_like"/>
    <property type="match status" value="1"/>
</dbReference>
<evidence type="ECO:0000256" key="10">
    <source>
        <dbReference type="ARBA" id="ARBA00022989"/>
    </source>
</evidence>
<evidence type="ECO:0000256" key="3">
    <source>
        <dbReference type="ARBA" id="ARBA00022475"/>
    </source>
</evidence>
<keyword evidence="5" id="KW-0808">Transferase</keyword>
<dbReference type="GO" id="GO:0005886">
    <property type="term" value="C:plasma membrane"/>
    <property type="evidence" value="ECO:0007669"/>
    <property type="project" value="UniProtKB-SubCell"/>
</dbReference>
<dbReference type="RefSeq" id="WP_062593631.1">
    <property type="nucleotide sequence ID" value="NZ_LQZQ01000050.1"/>
</dbReference>
<keyword evidence="6 19" id="KW-0812">Transmembrane</keyword>
<evidence type="ECO:0000256" key="16">
    <source>
        <dbReference type="PIRSR" id="PIRSR600829-2"/>
    </source>
</evidence>
<evidence type="ECO:0000256" key="5">
    <source>
        <dbReference type="ARBA" id="ARBA00022679"/>
    </source>
</evidence>
<dbReference type="PANTHER" id="PTHR34299">
    <property type="entry name" value="DIACYLGLYCEROL KINASE"/>
    <property type="match status" value="1"/>
</dbReference>
<keyword evidence="11" id="KW-0443">Lipid metabolism</keyword>
<feature type="active site" description="Proton acceptor" evidence="15">
    <location>
        <position position="69"/>
    </location>
</feature>
<evidence type="ECO:0000256" key="7">
    <source>
        <dbReference type="ARBA" id="ARBA00022741"/>
    </source>
</evidence>
<evidence type="ECO:0000256" key="12">
    <source>
        <dbReference type="ARBA" id="ARBA00023136"/>
    </source>
</evidence>
<dbReference type="GO" id="GO:0016301">
    <property type="term" value="F:kinase activity"/>
    <property type="evidence" value="ECO:0007669"/>
    <property type="project" value="UniProtKB-KW"/>
</dbReference>
<feature type="transmembrane region" description="Helical" evidence="19">
    <location>
        <begin position="96"/>
        <end position="120"/>
    </location>
</feature>
<accession>A0A150WYV5</accession>
<keyword evidence="10 19" id="KW-1133">Transmembrane helix</keyword>
<feature type="binding site" evidence="17">
    <location>
        <position position="28"/>
    </location>
    <ligand>
        <name>ATP</name>
        <dbReference type="ChEBI" id="CHEBI:30616"/>
    </ligand>
</feature>
<reference evidence="20" key="1">
    <citation type="submission" date="2016-01" db="EMBL/GenBank/DDBJ databases">
        <title>Genome sequencing of Roseivirga ehrenbergii KMM 6017.</title>
        <authorList>
            <person name="Selvaratnam C."/>
            <person name="Thevarajoo S."/>
            <person name="Goh K.M."/>
            <person name="Ee R."/>
            <person name="Chan K.-G."/>
            <person name="Chong C.S."/>
        </authorList>
    </citation>
    <scope>NUCLEOTIDE SEQUENCE [LARGE SCALE GENOMIC DNA]</scope>
    <source>
        <strain evidence="20">KMM 6017</strain>
    </source>
</reference>
<keyword evidence="4" id="KW-0444">Lipid biosynthesis</keyword>
<comment type="caution">
    <text evidence="20">The sequence shown here is derived from an EMBL/GenBank/DDBJ whole genome shotgun (WGS) entry which is preliminary data.</text>
</comment>
<dbReference type="STRING" id="279360.MB14_10140"/>
<feature type="binding site" evidence="18">
    <location>
        <position position="76"/>
    </location>
    <ligand>
        <name>a divalent metal cation</name>
        <dbReference type="ChEBI" id="CHEBI:60240"/>
    </ligand>
</feature>
<evidence type="ECO:0000313" key="21">
    <source>
        <dbReference type="Proteomes" id="UP000075583"/>
    </source>
</evidence>
<feature type="binding site" evidence="17">
    <location>
        <position position="10"/>
    </location>
    <ligand>
        <name>ATP</name>
        <dbReference type="ChEBI" id="CHEBI:30616"/>
    </ligand>
</feature>
<dbReference type="Pfam" id="PF01219">
    <property type="entry name" value="DAGK_prokar"/>
    <property type="match status" value="1"/>
</dbReference>
<evidence type="ECO:0000256" key="9">
    <source>
        <dbReference type="ARBA" id="ARBA00022840"/>
    </source>
</evidence>
<dbReference type="Gene3D" id="1.10.287.3610">
    <property type="match status" value="1"/>
</dbReference>
<dbReference type="InterPro" id="IPR036945">
    <property type="entry name" value="DAGK_sf"/>
</dbReference>
<evidence type="ECO:0000313" key="20">
    <source>
        <dbReference type="EMBL" id="KYG71669.1"/>
    </source>
</evidence>
<feature type="binding site" evidence="17">
    <location>
        <begin position="94"/>
        <end position="95"/>
    </location>
    <ligand>
        <name>ATP</name>
        <dbReference type="ChEBI" id="CHEBI:30616"/>
    </ligand>
</feature>
<comment type="cofactor">
    <cofactor evidence="18">
        <name>Mg(2+)</name>
        <dbReference type="ChEBI" id="CHEBI:18420"/>
    </cofactor>
    <text evidence="18">Mn(2+), Zn(2+), Cd(2+) and Co(2+) support activity to lesser extents.</text>
</comment>
<keyword evidence="18" id="KW-0460">Magnesium</keyword>
<keyword evidence="14" id="KW-1208">Phospholipid metabolism</keyword>
<feature type="transmembrane region" description="Helical" evidence="19">
    <location>
        <begin position="31"/>
        <end position="49"/>
    </location>
</feature>
<comment type="similarity">
    <text evidence="2">Belongs to the bacterial diacylglycerol kinase family.</text>
</comment>
<feature type="binding site" evidence="16">
    <location>
        <position position="69"/>
    </location>
    <ligand>
        <name>substrate</name>
    </ligand>
</feature>
<evidence type="ECO:0000256" key="2">
    <source>
        <dbReference type="ARBA" id="ARBA00005967"/>
    </source>
</evidence>
<keyword evidence="13" id="KW-0594">Phospholipid biosynthesis</keyword>
<evidence type="ECO:0000256" key="8">
    <source>
        <dbReference type="ARBA" id="ARBA00022777"/>
    </source>
</evidence>
<feature type="binding site" evidence="17">
    <location>
        <position position="76"/>
    </location>
    <ligand>
        <name>ATP</name>
        <dbReference type="ChEBI" id="CHEBI:30616"/>
    </ligand>
</feature>
<dbReference type="Proteomes" id="UP000075583">
    <property type="component" value="Unassembled WGS sequence"/>
</dbReference>
<protein>
    <submittedName>
        <fullName evidence="20">Diacylglycerol kinase</fullName>
    </submittedName>
</protein>
<dbReference type="GO" id="GO:0046872">
    <property type="term" value="F:metal ion binding"/>
    <property type="evidence" value="ECO:0007669"/>
    <property type="project" value="UniProtKB-KW"/>
</dbReference>
<keyword evidence="18" id="KW-0479">Metal-binding</keyword>
<dbReference type="GO" id="GO:0005524">
    <property type="term" value="F:ATP binding"/>
    <property type="evidence" value="ECO:0007669"/>
    <property type="project" value="UniProtKB-KW"/>
</dbReference>
<proteinExistence type="inferred from homology"/>
<feature type="binding site" evidence="18">
    <location>
        <position position="28"/>
    </location>
    <ligand>
        <name>a divalent metal cation</name>
        <dbReference type="ChEBI" id="CHEBI:60240"/>
    </ligand>
</feature>
<keyword evidence="12 19" id="KW-0472">Membrane</keyword>
<dbReference type="InterPro" id="IPR033717">
    <property type="entry name" value="UDPK"/>
</dbReference>
<sequence>MSEKFSVLARLKSFNFAFKGLWHVVRHEHNFRVHLFAALLVIALSAYVNLTMNEWLWVISAIAMVLVAELFNSSIEKLVDLVSPAFNPKAGIVKDIAAAAVLITAVAAAIIGILIFYPYFFNS</sequence>
<keyword evidence="21" id="KW-1185">Reference proteome</keyword>
<evidence type="ECO:0000256" key="1">
    <source>
        <dbReference type="ARBA" id="ARBA00004651"/>
    </source>
</evidence>
<evidence type="ECO:0000256" key="17">
    <source>
        <dbReference type="PIRSR" id="PIRSR600829-3"/>
    </source>
</evidence>
<dbReference type="EMBL" id="LQZQ01000050">
    <property type="protein sequence ID" value="KYG71669.1"/>
    <property type="molecule type" value="Genomic_DNA"/>
</dbReference>
<evidence type="ECO:0000256" key="6">
    <source>
        <dbReference type="ARBA" id="ARBA00022692"/>
    </source>
</evidence>
<dbReference type="GO" id="GO:0008654">
    <property type="term" value="P:phospholipid biosynthetic process"/>
    <property type="evidence" value="ECO:0007669"/>
    <property type="project" value="UniProtKB-KW"/>
</dbReference>
<gene>
    <name evidence="20" type="ORF">MB14_10140</name>
</gene>
<evidence type="ECO:0000256" key="11">
    <source>
        <dbReference type="ARBA" id="ARBA00023098"/>
    </source>
</evidence>
<evidence type="ECO:0000256" key="15">
    <source>
        <dbReference type="PIRSR" id="PIRSR600829-1"/>
    </source>
</evidence>
<evidence type="ECO:0000256" key="4">
    <source>
        <dbReference type="ARBA" id="ARBA00022516"/>
    </source>
</evidence>
<feature type="transmembrane region" description="Helical" evidence="19">
    <location>
        <begin position="55"/>
        <end position="75"/>
    </location>
</feature>
<comment type="subcellular location">
    <subcellularLocation>
        <location evidence="1">Cell membrane</location>
        <topology evidence="1">Multi-pass membrane protein</topology>
    </subcellularLocation>
</comment>
<keyword evidence="3" id="KW-1003">Cell membrane</keyword>
<dbReference type="OrthoDB" id="1493837at2"/>
<keyword evidence="8 20" id="KW-0418">Kinase</keyword>
<name>A0A150WYV5_ROSEK</name>
<keyword evidence="9 17" id="KW-0067">ATP-binding</keyword>
<dbReference type="AlphaFoldDB" id="A0A150WYV5"/>
<evidence type="ECO:0000256" key="13">
    <source>
        <dbReference type="ARBA" id="ARBA00023209"/>
    </source>
</evidence>
<dbReference type="InterPro" id="IPR000829">
    <property type="entry name" value="DAGK"/>
</dbReference>
<feature type="binding site" evidence="16">
    <location>
        <position position="10"/>
    </location>
    <ligand>
        <name>substrate</name>
    </ligand>
</feature>
<evidence type="ECO:0000256" key="19">
    <source>
        <dbReference type="SAM" id="Phobius"/>
    </source>
</evidence>
<evidence type="ECO:0000256" key="14">
    <source>
        <dbReference type="ARBA" id="ARBA00023264"/>
    </source>
</evidence>
<organism evidence="20 21">
    <name type="scientific">Roseivirga ehrenbergii (strain DSM 102268 / JCM 13514 / KCTC 12282 / NCIMB 14502 / KMM 6017)</name>
    <dbReference type="NCBI Taxonomy" id="279360"/>
    <lineage>
        <taxon>Bacteria</taxon>
        <taxon>Pseudomonadati</taxon>
        <taxon>Bacteroidota</taxon>
        <taxon>Cytophagia</taxon>
        <taxon>Cytophagales</taxon>
        <taxon>Roseivirgaceae</taxon>
        <taxon>Roseivirga</taxon>
    </lineage>
</organism>
<evidence type="ECO:0000256" key="18">
    <source>
        <dbReference type="PIRSR" id="PIRSR600829-4"/>
    </source>
</evidence>